<keyword evidence="3" id="KW-1185">Reference proteome</keyword>
<feature type="region of interest" description="Disordered" evidence="1">
    <location>
        <begin position="89"/>
        <end position="108"/>
    </location>
</feature>
<accession>A0ABP1PHD4</accession>
<organism evidence="2 3">
    <name type="scientific">Orchesella dallaii</name>
    <dbReference type="NCBI Taxonomy" id="48710"/>
    <lineage>
        <taxon>Eukaryota</taxon>
        <taxon>Metazoa</taxon>
        <taxon>Ecdysozoa</taxon>
        <taxon>Arthropoda</taxon>
        <taxon>Hexapoda</taxon>
        <taxon>Collembola</taxon>
        <taxon>Entomobryomorpha</taxon>
        <taxon>Entomobryoidea</taxon>
        <taxon>Orchesellidae</taxon>
        <taxon>Orchesellinae</taxon>
        <taxon>Orchesella</taxon>
    </lineage>
</organism>
<gene>
    <name evidence="2" type="ORF">ODALV1_LOCUS26</name>
</gene>
<evidence type="ECO:0000313" key="3">
    <source>
        <dbReference type="Proteomes" id="UP001642540"/>
    </source>
</evidence>
<sequence length="108" mass="12910">MENAIRRDNLDHARLQWEKEKTLMEAAWREEERKLINEDNDRREAQADRIRLERLKQSETNAEKQREWMGALMNQQKAEAARSYDLMKGINTRPSRGESCFKEGTMIK</sequence>
<evidence type="ECO:0000313" key="2">
    <source>
        <dbReference type="EMBL" id="CAL8067924.1"/>
    </source>
</evidence>
<name>A0ABP1PHD4_9HEXA</name>
<evidence type="ECO:0000256" key="1">
    <source>
        <dbReference type="SAM" id="MobiDB-lite"/>
    </source>
</evidence>
<comment type="caution">
    <text evidence="2">The sequence shown here is derived from an EMBL/GenBank/DDBJ whole genome shotgun (WGS) entry which is preliminary data.</text>
</comment>
<protein>
    <submittedName>
        <fullName evidence="2">Uncharacterized protein</fullName>
    </submittedName>
</protein>
<dbReference type="Proteomes" id="UP001642540">
    <property type="component" value="Unassembled WGS sequence"/>
</dbReference>
<dbReference type="EMBL" id="CAXLJM020000001">
    <property type="protein sequence ID" value="CAL8067924.1"/>
    <property type="molecule type" value="Genomic_DNA"/>
</dbReference>
<proteinExistence type="predicted"/>
<reference evidence="2 3" key="1">
    <citation type="submission" date="2024-08" db="EMBL/GenBank/DDBJ databases">
        <authorList>
            <person name="Cucini C."/>
            <person name="Frati F."/>
        </authorList>
    </citation>
    <scope>NUCLEOTIDE SEQUENCE [LARGE SCALE GENOMIC DNA]</scope>
</reference>